<keyword evidence="3" id="KW-1185">Reference proteome</keyword>
<evidence type="ECO:0000313" key="3">
    <source>
        <dbReference type="Proteomes" id="UP000574067"/>
    </source>
</evidence>
<gene>
    <name evidence="2" type="ORF">HHL10_01685</name>
</gene>
<reference evidence="2 3" key="1">
    <citation type="submission" date="2020-04" db="EMBL/GenBank/DDBJ databases">
        <title>Azohydromonas sp. isolated from soil.</title>
        <authorList>
            <person name="Dahal R.H."/>
        </authorList>
    </citation>
    <scope>NUCLEOTIDE SEQUENCE [LARGE SCALE GENOMIC DNA]</scope>
    <source>
        <strain evidence="2 3">G-1-1-14</strain>
    </source>
</reference>
<evidence type="ECO:0000256" key="1">
    <source>
        <dbReference type="SAM" id="Coils"/>
    </source>
</evidence>
<keyword evidence="1" id="KW-0175">Coiled coil</keyword>
<feature type="coiled-coil region" evidence="1">
    <location>
        <begin position="2"/>
        <end position="36"/>
    </location>
</feature>
<protein>
    <submittedName>
        <fullName evidence="2">Uncharacterized protein</fullName>
    </submittedName>
</protein>
<dbReference type="EMBL" id="JABBFW010000001">
    <property type="protein sequence ID" value="NML13692.1"/>
    <property type="molecule type" value="Genomic_DNA"/>
</dbReference>
<dbReference type="AlphaFoldDB" id="A0A848F2R3"/>
<evidence type="ECO:0000313" key="2">
    <source>
        <dbReference type="EMBL" id="NML13692.1"/>
    </source>
</evidence>
<name>A0A848F2R3_9BURK</name>
<organism evidence="2 3">
    <name type="scientific">Azohydromonas caseinilytica</name>
    <dbReference type="NCBI Taxonomy" id="2728836"/>
    <lineage>
        <taxon>Bacteria</taxon>
        <taxon>Pseudomonadati</taxon>
        <taxon>Pseudomonadota</taxon>
        <taxon>Betaproteobacteria</taxon>
        <taxon>Burkholderiales</taxon>
        <taxon>Sphaerotilaceae</taxon>
        <taxon>Azohydromonas</taxon>
    </lineage>
</organism>
<accession>A0A848F2R3</accession>
<proteinExistence type="predicted"/>
<dbReference type="Proteomes" id="UP000574067">
    <property type="component" value="Unassembled WGS sequence"/>
</dbReference>
<comment type="caution">
    <text evidence="2">The sequence shown here is derived from an EMBL/GenBank/DDBJ whole genome shotgun (WGS) entry which is preliminary data.</text>
</comment>
<sequence length="61" mass="6816">MRAQLQNRRSELQAQLNEGQNALAELNRRQEELRTTLLRISGAIQVLSEVLGDEPAAATSR</sequence>